<gene>
    <name evidence="3" type="ORF">PCOR1329_LOCUS23066</name>
</gene>
<sequence>MAPRPAAVPLLALASSEAQFLLRALRGHADIQAGEEERQGALLVGSAVNVPSLKVATSNVLKVATKGKAPCDPTEMPEWAKDACDKNTHVRVALVRGISCHEAEETKADELLAVVAKVAADPEAEVRAAVAFGWSLRHALAKDSKKEVRVAVAGGRALQAAFAYKPTESWAVLANLSDDADNGQAVLEVREAAIKARVELAPGNYIFLADENEEGLPFMTKLASDPLKEVRSALVAGPGLLKALKGKPNEAVAILRKLAADANVWVREKAAGRPLERALNQRFDELVPLLKQLLRDGTWPARTAAAGGPLCKFAREMSIEKAKDLVEEIRSYQNEDTSDATNCAAATLAAKAEKAEAELQAEIAKNETAKAAAAQAEAEEQARIAKEEHRKAMAAEEHANLLAKLAEDEKGKAADAQAEAKLQAEIAKNETAKAVAARAEAAAIAKNETAKAVAAQAEAEAQAEVAKNEMERNRRLHFMLVLLCAVSLASVVMAWHGQRLRARCRLRRRAARIERQLQSAKAKSSPTSHDFYFVDAAKIRAFTGVKLPHCHELRSEGWLSTTKWSMGRAIRGAYENYIVISHRWHTPGDPDTKGQKLKVLQKYLRNT</sequence>
<evidence type="ECO:0000256" key="1">
    <source>
        <dbReference type="SAM" id="Coils"/>
    </source>
</evidence>
<protein>
    <submittedName>
        <fullName evidence="3">Uncharacterized protein</fullName>
    </submittedName>
</protein>
<keyword evidence="2" id="KW-1133">Transmembrane helix</keyword>
<keyword evidence="2" id="KW-0812">Transmembrane</keyword>
<feature type="coiled-coil region" evidence="1">
    <location>
        <begin position="315"/>
        <end position="395"/>
    </location>
</feature>
<evidence type="ECO:0000313" key="4">
    <source>
        <dbReference type="Proteomes" id="UP001189429"/>
    </source>
</evidence>
<dbReference type="SUPFAM" id="SSF48371">
    <property type="entry name" value="ARM repeat"/>
    <property type="match status" value="1"/>
</dbReference>
<comment type="caution">
    <text evidence="3">The sequence shown here is derived from an EMBL/GenBank/DDBJ whole genome shotgun (WGS) entry which is preliminary data.</text>
</comment>
<reference evidence="3" key="1">
    <citation type="submission" date="2023-10" db="EMBL/GenBank/DDBJ databases">
        <authorList>
            <person name="Chen Y."/>
            <person name="Shah S."/>
            <person name="Dougan E. K."/>
            <person name="Thang M."/>
            <person name="Chan C."/>
        </authorList>
    </citation>
    <scope>NUCLEOTIDE SEQUENCE [LARGE SCALE GENOMIC DNA]</scope>
</reference>
<keyword evidence="1" id="KW-0175">Coiled coil</keyword>
<feature type="transmembrane region" description="Helical" evidence="2">
    <location>
        <begin position="476"/>
        <end position="497"/>
    </location>
</feature>
<keyword evidence="2" id="KW-0472">Membrane</keyword>
<dbReference type="Proteomes" id="UP001189429">
    <property type="component" value="Unassembled WGS sequence"/>
</dbReference>
<name>A0ABN9RVM4_9DINO</name>
<accession>A0ABN9RVM4</accession>
<keyword evidence="4" id="KW-1185">Reference proteome</keyword>
<organism evidence="3 4">
    <name type="scientific">Prorocentrum cordatum</name>
    <dbReference type="NCBI Taxonomy" id="2364126"/>
    <lineage>
        <taxon>Eukaryota</taxon>
        <taxon>Sar</taxon>
        <taxon>Alveolata</taxon>
        <taxon>Dinophyceae</taxon>
        <taxon>Prorocentrales</taxon>
        <taxon>Prorocentraceae</taxon>
        <taxon>Prorocentrum</taxon>
    </lineage>
</organism>
<dbReference type="Gene3D" id="1.25.10.10">
    <property type="entry name" value="Leucine-rich Repeat Variant"/>
    <property type="match status" value="1"/>
</dbReference>
<dbReference type="InterPro" id="IPR016024">
    <property type="entry name" value="ARM-type_fold"/>
</dbReference>
<proteinExistence type="predicted"/>
<dbReference type="EMBL" id="CAUYUJ010007779">
    <property type="protein sequence ID" value="CAK0821932.1"/>
    <property type="molecule type" value="Genomic_DNA"/>
</dbReference>
<dbReference type="InterPro" id="IPR011989">
    <property type="entry name" value="ARM-like"/>
</dbReference>
<evidence type="ECO:0000313" key="3">
    <source>
        <dbReference type="EMBL" id="CAK0821932.1"/>
    </source>
</evidence>
<evidence type="ECO:0000256" key="2">
    <source>
        <dbReference type="SAM" id="Phobius"/>
    </source>
</evidence>